<dbReference type="Proteomes" id="UP000789901">
    <property type="component" value="Unassembled WGS sequence"/>
</dbReference>
<keyword evidence="2" id="KW-1185">Reference proteome</keyword>
<dbReference type="EMBL" id="CAJVQB010104188">
    <property type="protein sequence ID" value="CAG8851084.1"/>
    <property type="molecule type" value="Genomic_DNA"/>
</dbReference>
<sequence length="102" mass="11790">SIKLDRILENINGQSVLISDPTEVKCRTRQHFQTQYQNRNTTNGKVTEDWEQIYAPKEEIKDEWYKTLLMAITIDEWSSMLSSLKNKTAPGISGIGYLLIKN</sequence>
<evidence type="ECO:0000313" key="1">
    <source>
        <dbReference type="EMBL" id="CAG8851084.1"/>
    </source>
</evidence>
<proteinExistence type="predicted"/>
<feature type="non-terminal residue" evidence="1">
    <location>
        <position position="102"/>
    </location>
</feature>
<reference evidence="1 2" key="1">
    <citation type="submission" date="2021-06" db="EMBL/GenBank/DDBJ databases">
        <authorList>
            <person name="Kallberg Y."/>
            <person name="Tangrot J."/>
            <person name="Rosling A."/>
        </authorList>
    </citation>
    <scope>NUCLEOTIDE SEQUENCE [LARGE SCALE GENOMIC DNA]</scope>
    <source>
        <strain evidence="1 2">120-4 pot B 10/14</strain>
    </source>
</reference>
<feature type="non-terminal residue" evidence="1">
    <location>
        <position position="1"/>
    </location>
</feature>
<protein>
    <submittedName>
        <fullName evidence="1">27138_t:CDS:1</fullName>
    </submittedName>
</protein>
<organism evidence="1 2">
    <name type="scientific">Gigaspora margarita</name>
    <dbReference type="NCBI Taxonomy" id="4874"/>
    <lineage>
        <taxon>Eukaryota</taxon>
        <taxon>Fungi</taxon>
        <taxon>Fungi incertae sedis</taxon>
        <taxon>Mucoromycota</taxon>
        <taxon>Glomeromycotina</taxon>
        <taxon>Glomeromycetes</taxon>
        <taxon>Diversisporales</taxon>
        <taxon>Gigasporaceae</taxon>
        <taxon>Gigaspora</taxon>
    </lineage>
</organism>
<name>A0ABN7XCF6_GIGMA</name>
<accession>A0ABN7XCF6</accession>
<comment type="caution">
    <text evidence="1">The sequence shown here is derived from an EMBL/GenBank/DDBJ whole genome shotgun (WGS) entry which is preliminary data.</text>
</comment>
<evidence type="ECO:0000313" key="2">
    <source>
        <dbReference type="Proteomes" id="UP000789901"/>
    </source>
</evidence>
<gene>
    <name evidence="1" type="ORF">GMARGA_LOCUS40550</name>
</gene>